<dbReference type="PANTHER" id="PTHR23235">
    <property type="entry name" value="KRUEPPEL-LIKE TRANSCRIPTION FACTOR"/>
    <property type="match status" value="1"/>
</dbReference>
<dbReference type="PROSITE" id="PS00028">
    <property type="entry name" value="ZINC_FINGER_C2H2_1"/>
    <property type="match status" value="1"/>
</dbReference>
<reference evidence="7" key="1">
    <citation type="journal article" date="2021" name="Nat. Commun.">
        <title>Genetic determinants of endophytism in the Arabidopsis root mycobiome.</title>
        <authorList>
            <person name="Mesny F."/>
            <person name="Miyauchi S."/>
            <person name="Thiergart T."/>
            <person name="Pickel B."/>
            <person name="Atanasova L."/>
            <person name="Karlsson M."/>
            <person name="Huettel B."/>
            <person name="Barry K.W."/>
            <person name="Haridas S."/>
            <person name="Chen C."/>
            <person name="Bauer D."/>
            <person name="Andreopoulos W."/>
            <person name="Pangilinan J."/>
            <person name="LaButti K."/>
            <person name="Riley R."/>
            <person name="Lipzen A."/>
            <person name="Clum A."/>
            <person name="Drula E."/>
            <person name="Henrissat B."/>
            <person name="Kohler A."/>
            <person name="Grigoriev I.V."/>
            <person name="Martin F.M."/>
            <person name="Hacquard S."/>
        </authorList>
    </citation>
    <scope>NUCLEOTIDE SEQUENCE</scope>
    <source>
        <strain evidence="7">MPI-SDFR-AT-0120</strain>
    </source>
</reference>
<dbReference type="PROSITE" id="PS50157">
    <property type="entry name" value="ZINC_FINGER_C2H2_2"/>
    <property type="match status" value="1"/>
</dbReference>
<dbReference type="AlphaFoldDB" id="A0A8K0QZF0"/>
<dbReference type="SUPFAM" id="SSF57667">
    <property type="entry name" value="beta-beta-alpha zinc fingers"/>
    <property type="match status" value="1"/>
</dbReference>
<evidence type="ECO:0000313" key="8">
    <source>
        <dbReference type="Proteomes" id="UP000813461"/>
    </source>
</evidence>
<evidence type="ECO:0000256" key="1">
    <source>
        <dbReference type="ARBA" id="ARBA00022723"/>
    </source>
</evidence>
<organism evidence="7 8">
    <name type="scientific">Paraphoma chrysanthemicola</name>
    <dbReference type="NCBI Taxonomy" id="798071"/>
    <lineage>
        <taxon>Eukaryota</taxon>
        <taxon>Fungi</taxon>
        <taxon>Dikarya</taxon>
        <taxon>Ascomycota</taxon>
        <taxon>Pezizomycotina</taxon>
        <taxon>Dothideomycetes</taxon>
        <taxon>Pleosporomycetidae</taxon>
        <taxon>Pleosporales</taxon>
        <taxon>Pleosporineae</taxon>
        <taxon>Phaeosphaeriaceae</taxon>
        <taxon>Paraphoma</taxon>
    </lineage>
</organism>
<dbReference type="InterPro" id="IPR036236">
    <property type="entry name" value="Znf_C2H2_sf"/>
</dbReference>
<comment type="caution">
    <text evidence="7">The sequence shown here is derived from an EMBL/GenBank/DDBJ whole genome shotgun (WGS) entry which is preliminary data.</text>
</comment>
<dbReference type="EMBL" id="JAGMVJ010000015">
    <property type="protein sequence ID" value="KAH7081020.1"/>
    <property type="molecule type" value="Genomic_DNA"/>
</dbReference>
<keyword evidence="2 4" id="KW-0863">Zinc-finger</keyword>
<dbReference type="InterPro" id="IPR013087">
    <property type="entry name" value="Znf_C2H2_type"/>
</dbReference>
<keyword evidence="3" id="KW-0862">Zinc</keyword>
<evidence type="ECO:0000256" key="3">
    <source>
        <dbReference type="ARBA" id="ARBA00022833"/>
    </source>
</evidence>
<dbReference type="PANTHER" id="PTHR23235:SF120">
    <property type="entry name" value="KRUPPEL-LIKE FACTOR 15"/>
    <property type="match status" value="1"/>
</dbReference>
<name>A0A8K0QZF0_9PLEO</name>
<dbReference type="Gene3D" id="3.30.160.60">
    <property type="entry name" value="Classic Zinc Finger"/>
    <property type="match status" value="1"/>
</dbReference>
<evidence type="ECO:0000313" key="7">
    <source>
        <dbReference type="EMBL" id="KAH7081020.1"/>
    </source>
</evidence>
<evidence type="ECO:0000256" key="5">
    <source>
        <dbReference type="SAM" id="MobiDB-lite"/>
    </source>
</evidence>
<keyword evidence="1" id="KW-0479">Metal-binding</keyword>
<feature type="region of interest" description="Disordered" evidence="5">
    <location>
        <begin position="263"/>
        <end position="292"/>
    </location>
</feature>
<protein>
    <recommendedName>
        <fullName evidence="6">C2H2-type domain-containing protein</fullName>
    </recommendedName>
</protein>
<dbReference type="OrthoDB" id="10018191at2759"/>
<evidence type="ECO:0000259" key="6">
    <source>
        <dbReference type="PROSITE" id="PS50157"/>
    </source>
</evidence>
<dbReference type="GO" id="GO:0000978">
    <property type="term" value="F:RNA polymerase II cis-regulatory region sequence-specific DNA binding"/>
    <property type="evidence" value="ECO:0007669"/>
    <property type="project" value="TreeGrafter"/>
</dbReference>
<gene>
    <name evidence="7" type="ORF">FB567DRAFT_448856</name>
</gene>
<feature type="compositionally biased region" description="Acidic residues" evidence="5">
    <location>
        <begin position="438"/>
        <end position="452"/>
    </location>
</feature>
<dbReference type="GO" id="GO:0000981">
    <property type="term" value="F:DNA-binding transcription factor activity, RNA polymerase II-specific"/>
    <property type="evidence" value="ECO:0007669"/>
    <property type="project" value="TreeGrafter"/>
</dbReference>
<feature type="domain" description="C2H2-type" evidence="6">
    <location>
        <begin position="328"/>
        <end position="361"/>
    </location>
</feature>
<feature type="compositionally biased region" description="Basic and acidic residues" evidence="5">
    <location>
        <begin position="268"/>
        <end position="279"/>
    </location>
</feature>
<dbReference type="Proteomes" id="UP000813461">
    <property type="component" value="Unassembled WGS sequence"/>
</dbReference>
<accession>A0A8K0QZF0</accession>
<evidence type="ECO:0000256" key="4">
    <source>
        <dbReference type="PROSITE-ProRule" id="PRU00042"/>
    </source>
</evidence>
<proteinExistence type="predicted"/>
<sequence length="479" mass="54102">MWSSRYRREDSNDGFQMSPCIAASSGLLTPPSSYSLDARRNSVASSLSSLGPTTPIYGRGPFSEQNYVDAAGLEQCHDQSLDALSMDYPFKASGPESSSYDNWTPLGHSDGLENQIPMRLPATYAGYQHHLQSQMGQYSTVETPASTVPAPCATSFSSVTYPDYSDFSNEDPGHAGPSEPMQSIWSYQFADMIAAPTMAPNQSLIGGEYVSVDSAEADTDMGSYDNAEVPLAPEPQEVVLKTEEVDTSEDERSFKRSIYVSSTGGKTVKREEQPEMAKEKPRKPKNKSEGRLHGEIAGYQMYVDGNFEIVPGTKRWQRSGKAANRSPHFCGILKDGRPCGKKFQRQEHLIRHEKTHSGCKPFQCRVTPCRRRFDRNDNCWEHYWTHVHRPGKKDGRNKKFSLRRVLSVIDDPKHVEKLHNKWRKEVGYDYDPMRDDRVQEEDEEDEQNEDSDSSQAVKTERRRSPFLAAKQDIRVKSKL</sequence>
<dbReference type="GO" id="GO:0008270">
    <property type="term" value="F:zinc ion binding"/>
    <property type="evidence" value="ECO:0007669"/>
    <property type="project" value="UniProtKB-KW"/>
</dbReference>
<feature type="region of interest" description="Disordered" evidence="5">
    <location>
        <begin position="433"/>
        <end position="479"/>
    </location>
</feature>
<keyword evidence="8" id="KW-1185">Reference proteome</keyword>
<evidence type="ECO:0000256" key="2">
    <source>
        <dbReference type="ARBA" id="ARBA00022771"/>
    </source>
</evidence>